<feature type="transmembrane region" description="Helical" evidence="8">
    <location>
        <begin position="90"/>
        <end position="108"/>
    </location>
</feature>
<accession>A0A653D404</accession>
<dbReference type="EMBL" id="CAACVG010009819">
    <property type="protein sequence ID" value="VEN54280.1"/>
    <property type="molecule type" value="Genomic_DNA"/>
</dbReference>
<feature type="transmembrane region" description="Helical" evidence="8">
    <location>
        <begin position="419"/>
        <end position="443"/>
    </location>
</feature>
<evidence type="ECO:0000313" key="10">
    <source>
        <dbReference type="EMBL" id="VEN54280.1"/>
    </source>
</evidence>
<keyword evidence="4" id="KW-0762">Sugar transport</keyword>
<keyword evidence="11" id="KW-1185">Reference proteome</keyword>
<dbReference type="GO" id="GO:0005886">
    <property type="term" value="C:plasma membrane"/>
    <property type="evidence" value="ECO:0007669"/>
    <property type="project" value="UniProtKB-SubCell"/>
</dbReference>
<evidence type="ECO:0000256" key="6">
    <source>
        <dbReference type="ARBA" id="ARBA00022989"/>
    </source>
</evidence>
<dbReference type="OrthoDB" id="6133115at2759"/>
<keyword evidence="2" id="KW-0813">Transport</keyword>
<feature type="transmembrane region" description="Helical" evidence="8">
    <location>
        <begin position="114"/>
        <end position="136"/>
    </location>
</feature>
<evidence type="ECO:0000256" key="1">
    <source>
        <dbReference type="ARBA" id="ARBA00004651"/>
    </source>
</evidence>
<dbReference type="Gene3D" id="1.20.1250.20">
    <property type="entry name" value="MFS general substrate transporter like domains"/>
    <property type="match status" value="1"/>
</dbReference>
<organism evidence="10 11">
    <name type="scientific">Callosobruchus maculatus</name>
    <name type="common">Southern cowpea weevil</name>
    <name type="synonym">Pulse bruchid</name>
    <dbReference type="NCBI Taxonomy" id="64391"/>
    <lineage>
        <taxon>Eukaryota</taxon>
        <taxon>Metazoa</taxon>
        <taxon>Ecdysozoa</taxon>
        <taxon>Arthropoda</taxon>
        <taxon>Hexapoda</taxon>
        <taxon>Insecta</taxon>
        <taxon>Pterygota</taxon>
        <taxon>Neoptera</taxon>
        <taxon>Endopterygota</taxon>
        <taxon>Coleoptera</taxon>
        <taxon>Polyphaga</taxon>
        <taxon>Cucujiformia</taxon>
        <taxon>Chrysomeloidea</taxon>
        <taxon>Chrysomelidae</taxon>
        <taxon>Bruchinae</taxon>
        <taxon>Bruchini</taxon>
        <taxon>Callosobruchus</taxon>
    </lineage>
</organism>
<evidence type="ECO:0000256" key="5">
    <source>
        <dbReference type="ARBA" id="ARBA00022692"/>
    </source>
</evidence>
<evidence type="ECO:0000259" key="9">
    <source>
        <dbReference type="PROSITE" id="PS50850"/>
    </source>
</evidence>
<dbReference type="AlphaFoldDB" id="A0A653D404"/>
<comment type="subcellular location">
    <subcellularLocation>
        <location evidence="1">Cell membrane</location>
        <topology evidence="1">Multi-pass membrane protein</topology>
    </subcellularLocation>
</comment>
<gene>
    <name evidence="10" type="ORF">CALMAC_LOCUS13797</name>
</gene>
<dbReference type="GO" id="GO:0022857">
    <property type="term" value="F:transmembrane transporter activity"/>
    <property type="evidence" value="ECO:0007669"/>
    <property type="project" value="InterPro"/>
</dbReference>
<evidence type="ECO:0000256" key="7">
    <source>
        <dbReference type="ARBA" id="ARBA00023136"/>
    </source>
</evidence>
<evidence type="ECO:0000256" key="2">
    <source>
        <dbReference type="ARBA" id="ARBA00022448"/>
    </source>
</evidence>
<dbReference type="InterPro" id="IPR050549">
    <property type="entry name" value="MFS_Trehalose_Transporter"/>
</dbReference>
<evidence type="ECO:0000313" key="11">
    <source>
        <dbReference type="Proteomes" id="UP000410492"/>
    </source>
</evidence>
<dbReference type="SUPFAM" id="SSF103473">
    <property type="entry name" value="MFS general substrate transporter"/>
    <property type="match status" value="1"/>
</dbReference>
<proteinExistence type="predicted"/>
<evidence type="ECO:0000256" key="8">
    <source>
        <dbReference type="SAM" id="Phobius"/>
    </source>
</evidence>
<keyword evidence="6 8" id="KW-1133">Transmembrane helix</keyword>
<dbReference type="PANTHER" id="PTHR48021">
    <property type="match status" value="1"/>
</dbReference>
<protein>
    <recommendedName>
        <fullName evidence="9">Major facilitator superfamily (MFS) profile domain-containing protein</fullName>
    </recommendedName>
</protein>
<dbReference type="Proteomes" id="UP000410492">
    <property type="component" value="Unassembled WGS sequence"/>
</dbReference>
<feature type="transmembrane region" description="Helical" evidence="8">
    <location>
        <begin position="393"/>
        <end position="413"/>
    </location>
</feature>
<sequence>MFSVTYAATENPKVMIGSNYGSRFRCLGFLNSGMQFAWTSPFIVKITKDKVNYDITEDEASYFATIPPVTMMISSSIFSYLTHTVGPKKVYLSAAIPSILGWTLLIIAKQVYVFYIARVLVGISTAILFVAFPTYIGEIAEPKIRGTFGNVQNVANFLGQFAINLIGSYLDVKQTSYVCLIVPMSFLILFPFMPESPYFLLRKGKDEEAKAVLKWLRRKTDIEEDFVQMKADVQRQTSEKGTWKELVTVEANRKALLAGIFLRISQQFCGLQAFTVYTKYIFEKSGSNLSPDMSTLVYSGMVLILNSATCFMTEYLGRRRAYTYSIGACAIVLWILGTYFVIDEFQPQIDLSSFQWVPLAGLVCYTIVSSFGVMMIPTLMLSELFSASIKSKGLMIMSFIIGAGTTSVIQLFYFLNTTFGMFCPFMLFAACSTVSSVLTNWIVPETKGMTLEEIQQSLKKKKNESITKSEPLPQII</sequence>
<feature type="transmembrane region" description="Helical" evidence="8">
    <location>
        <begin position="175"/>
        <end position="193"/>
    </location>
</feature>
<evidence type="ECO:0000256" key="4">
    <source>
        <dbReference type="ARBA" id="ARBA00022597"/>
    </source>
</evidence>
<feature type="transmembrane region" description="Helical" evidence="8">
    <location>
        <begin position="322"/>
        <end position="342"/>
    </location>
</feature>
<evidence type="ECO:0000256" key="3">
    <source>
        <dbReference type="ARBA" id="ARBA00022475"/>
    </source>
</evidence>
<dbReference type="PROSITE" id="PS50850">
    <property type="entry name" value="MFS"/>
    <property type="match status" value="1"/>
</dbReference>
<feature type="domain" description="Major facilitator superfamily (MFS) profile" evidence="9">
    <location>
        <begin position="1"/>
        <end position="447"/>
    </location>
</feature>
<dbReference type="InterPro" id="IPR036259">
    <property type="entry name" value="MFS_trans_sf"/>
</dbReference>
<dbReference type="FunFam" id="1.20.1250.20:FF:000218">
    <property type="entry name" value="facilitated trehalose transporter Tret1"/>
    <property type="match status" value="1"/>
</dbReference>
<dbReference type="InterPro" id="IPR020846">
    <property type="entry name" value="MFS_dom"/>
</dbReference>
<keyword evidence="7 8" id="KW-0472">Membrane</keyword>
<reference evidence="10 11" key="1">
    <citation type="submission" date="2019-01" db="EMBL/GenBank/DDBJ databases">
        <authorList>
            <person name="Sayadi A."/>
        </authorList>
    </citation>
    <scope>NUCLEOTIDE SEQUENCE [LARGE SCALE GENOMIC DNA]</scope>
</reference>
<keyword evidence="3" id="KW-1003">Cell membrane</keyword>
<keyword evidence="5 8" id="KW-0812">Transmembrane</keyword>
<dbReference type="Pfam" id="PF00083">
    <property type="entry name" value="Sugar_tr"/>
    <property type="match status" value="1"/>
</dbReference>
<dbReference type="PANTHER" id="PTHR48021:SF46">
    <property type="entry name" value="MAJOR FACILITATOR SUPERFAMILY (MFS) PROFILE DOMAIN-CONTAINING PROTEIN"/>
    <property type="match status" value="1"/>
</dbReference>
<name>A0A653D404_CALMS</name>
<dbReference type="InterPro" id="IPR005828">
    <property type="entry name" value="MFS_sugar_transport-like"/>
</dbReference>
<feature type="transmembrane region" description="Helical" evidence="8">
    <location>
        <begin position="354"/>
        <end position="381"/>
    </location>
</feature>